<dbReference type="GO" id="GO:0005634">
    <property type="term" value="C:nucleus"/>
    <property type="evidence" value="ECO:0007669"/>
    <property type="project" value="TreeGrafter"/>
</dbReference>
<dbReference type="Gene3D" id="1.10.220.10">
    <property type="entry name" value="Annexin"/>
    <property type="match status" value="4"/>
</dbReference>
<gene>
    <name evidence="4" type="primary">ANX13</name>
    <name evidence="4" type="ORF">TR146207</name>
</gene>
<dbReference type="GO" id="GO:0012506">
    <property type="term" value="C:vesicle membrane"/>
    <property type="evidence" value="ECO:0007669"/>
    <property type="project" value="TreeGrafter"/>
</dbReference>
<evidence type="ECO:0000256" key="1">
    <source>
        <dbReference type="ARBA" id="ARBA00007831"/>
    </source>
</evidence>
<name>A0A0X3NNC6_SCHSO</name>
<dbReference type="GO" id="GO:0005509">
    <property type="term" value="F:calcium ion binding"/>
    <property type="evidence" value="ECO:0007669"/>
    <property type="project" value="InterPro"/>
</dbReference>
<dbReference type="EMBL" id="GEEE01024108">
    <property type="protein sequence ID" value="JAP39117.1"/>
    <property type="molecule type" value="Transcribed_RNA"/>
</dbReference>
<evidence type="ECO:0000256" key="2">
    <source>
        <dbReference type="ARBA" id="ARBA00022737"/>
    </source>
</evidence>
<dbReference type="PANTHER" id="PTHR10502">
    <property type="entry name" value="ANNEXIN"/>
    <property type="match status" value="1"/>
</dbReference>
<dbReference type="SUPFAM" id="SSF47874">
    <property type="entry name" value="Annexin"/>
    <property type="match status" value="1"/>
</dbReference>
<dbReference type="InterPro" id="IPR001464">
    <property type="entry name" value="Annexin"/>
</dbReference>
<evidence type="ECO:0000313" key="4">
    <source>
        <dbReference type="EMBL" id="JAP39117.1"/>
    </source>
</evidence>
<sequence>MDCTEDCRKLYNAFKGLGTREKDIIDVIGRRTLQQRHQIRLRYMDLYREDLVDVLNKELSGDFRQLAKYLFFGPIQVLALQLYKIMKTPETASVALVNIICCCSPSELSVLKKVYVEVLEAKGADDKSRTLVKDVEKETKGNLREYMRLFLNTERKAFPFTQLQSAATTGNWETLINLGDAERSAERIFAAVDTRTKSTDETTILQIIAKANILEIRVMYDHFMDTYNQTIVDFISKHVKKPLRHALNTTIMAAVDMRLLLVAQLYNSLYGLKLDVPTLSRIFILRSDTDLKTLRSIFEQKMGSSLVDMVREETSGDYQDLLLALLTSE</sequence>
<dbReference type="GO" id="GO:0001786">
    <property type="term" value="F:phosphatidylserine binding"/>
    <property type="evidence" value="ECO:0007669"/>
    <property type="project" value="TreeGrafter"/>
</dbReference>
<dbReference type="SMART" id="SM00335">
    <property type="entry name" value="ANX"/>
    <property type="match status" value="2"/>
</dbReference>
<dbReference type="InterPro" id="IPR037104">
    <property type="entry name" value="Annexin_sf"/>
</dbReference>
<comment type="similarity">
    <text evidence="1">Belongs to the annexin family.</text>
</comment>
<organism evidence="4">
    <name type="scientific">Schistocephalus solidus</name>
    <name type="common">Tapeworm</name>
    <dbReference type="NCBI Taxonomy" id="70667"/>
    <lineage>
        <taxon>Eukaryota</taxon>
        <taxon>Metazoa</taxon>
        <taxon>Spiralia</taxon>
        <taxon>Lophotrochozoa</taxon>
        <taxon>Platyhelminthes</taxon>
        <taxon>Cestoda</taxon>
        <taxon>Eucestoda</taxon>
        <taxon>Diphyllobothriidea</taxon>
        <taxon>Diphyllobothriidae</taxon>
        <taxon>Schistocephalus</taxon>
    </lineage>
</organism>
<dbReference type="PRINTS" id="PR00196">
    <property type="entry name" value="ANNEXIN"/>
</dbReference>
<proteinExistence type="inferred from homology"/>
<accession>A0A0X3NNC6</accession>
<keyword evidence="3" id="KW-0041">Annexin</keyword>
<reference evidence="4" key="1">
    <citation type="submission" date="2016-01" db="EMBL/GenBank/DDBJ databases">
        <title>Reference transcriptome for the parasite Schistocephalus solidus: insights into the molecular evolution of parasitism.</title>
        <authorList>
            <person name="Hebert F.O."/>
            <person name="Grambauer S."/>
            <person name="Barber I."/>
            <person name="Landry C.R."/>
            <person name="Aubin-Horth N."/>
        </authorList>
    </citation>
    <scope>NUCLEOTIDE SEQUENCE</scope>
</reference>
<dbReference type="Pfam" id="PF00191">
    <property type="entry name" value="Annexin"/>
    <property type="match status" value="2"/>
</dbReference>
<dbReference type="AlphaFoldDB" id="A0A0X3NNC6"/>
<keyword evidence="2" id="KW-0677">Repeat</keyword>
<dbReference type="GO" id="GO:0005886">
    <property type="term" value="C:plasma membrane"/>
    <property type="evidence" value="ECO:0007669"/>
    <property type="project" value="TreeGrafter"/>
</dbReference>
<dbReference type="GO" id="GO:0005737">
    <property type="term" value="C:cytoplasm"/>
    <property type="evidence" value="ECO:0007669"/>
    <property type="project" value="TreeGrafter"/>
</dbReference>
<dbReference type="PROSITE" id="PS51897">
    <property type="entry name" value="ANNEXIN_2"/>
    <property type="match status" value="2"/>
</dbReference>
<dbReference type="GO" id="GO:0005544">
    <property type="term" value="F:calcium-dependent phospholipid binding"/>
    <property type="evidence" value="ECO:0007669"/>
    <property type="project" value="InterPro"/>
</dbReference>
<dbReference type="PANTHER" id="PTHR10502:SF102">
    <property type="entry name" value="ANNEXIN B11"/>
    <property type="match status" value="1"/>
</dbReference>
<evidence type="ECO:0000256" key="3">
    <source>
        <dbReference type="ARBA" id="ARBA00023216"/>
    </source>
</evidence>
<dbReference type="InterPro" id="IPR018502">
    <property type="entry name" value="Annexin_repeat"/>
</dbReference>
<protein>
    <submittedName>
        <fullName evidence="4">Annexin A13</fullName>
    </submittedName>
</protein>